<evidence type="ECO:0000259" key="3">
    <source>
        <dbReference type="PROSITE" id="PS50234"/>
    </source>
</evidence>
<dbReference type="PROSITE" id="PS50234">
    <property type="entry name" value="VWFA"/>
    <property type="match status" value="1"/>
</dbReference>
<dbReference type="SMART" id="SM00327">
    <property type="entry name" value="VWA"/>
    <property type="match status" value="1"/>
</dbReference>
<feature type="compositionally biased region" description="Basic and acidic residues" evidence="1">
    <location>
        <begin position="25"/>
        <end position="49"/>
    </location>
</feature>
<evidence type="ECO:0000313" key="5">
    <source>
        <dbReference type="Proteomes" id="UP000218887"/>
    </source>
</evidence>
<feature type="region of interest" description="Disordered" evidence="1">
    <location>
        <begin position="22"/>
        <end position="49"/>
    </location>
</feature>
<feature type="signal peptide" evidence="2">
    <location>
        <begin position="1"/>
        <end position="15"/>
    </location>
</feature>
<dbReference type="Gene3D" id="3.40.50.410">
    <property type="entry name" value="von Willebrand factor, type A domain"/>
    <property type="match status" value="1"/>
</dbReference>
<dbReference type="InterPro" id="IPR036465">
    <property type="entry name" value="vWFA_dom_sf"/>
</dbReference>
<dbReference type="SUPFAM" id="SSF53300">
    <property type="entry name" value="vWA-like"/>
    <property type="match status" value="1"/>
</dbReference>
<dbReference type="PROSITE" id="PS51257">
    <property type="entry name" value="PROKAR_LIPOPROTEIN"/>
    <property type="match status" value="1"/>
</dbReference>
<comment type="caution">
    <text evidence="4">The sequence shown here is derived from an EMBL/GenBank/DDBJ whole genome shotgun (WGS) entry which is preliminary data.</text>
</comment>
<organism evidence="4 5">
    <name type="scientific">Virgibacillus profundi</name>
    <dbReference type="NCBI Taxonomy" id="2024555"/>
    <lineage>
        <taxon>Bacteria</taxon>
        <taxon>Bacillati</taxon>
        <taxon>Bacillota</taxon>
        <taxon>Bacilli</taxon>
        <taxon>Bacillales</taxon>
        <taxon>Bacillaceae</taxon>
        <taxon>Virgibacillus</taxon>
    </lineage>
</organism>
<protein>
    <recommendedName>
        <fullName evidence="3">VWFA domain-containing protein</fullName>
    </recommendedName>
</protein>
<dbReference type="Proteomes" id="UP000218887">
    <property type="component" value="Unassembled WGS sequence"/>
</dbReference>
<evidence type="ECO:0000256" key="1">
    <source>
        <dbReference type="SAM" id="MobiDB-lite"/>
    </source>
</evidence>
<name>A0A2A2IFK2_9BACI</name>
<gene>
    <name evidence="4" type="ORF">CIL05_05465</name>
</gene>
<dbReference type="InterPro" id="IPR002035">
    <property type="entry name" value="VWF_A"/>
</dbReference>
<reference evidence="4 5" key="1">
    <citation type="submission" date="2017-08" db="EMBL/GenBank/DDBJ databases">
        <title>Virgibacillus indicus sp. nov. and Virgibacillus profoundi sp. nov, two moderately halophilic bacteria isolated from marine sediment by using the Microfluidic Streak Plate.</title>
        <authorList>
            <person name="Xu B."/>
            <person name="Hu B."/>
            <person name="Wang J."/>
            <person name="Zhu Y."/>
            <person name="Huang L."/>
            <person name="Du W."/>
            <person name="Huang Y."/>
        </authorList>
    </citation>
    <scope>NUCLEOTIDE SEQUENCE [LARGE SCALE GENOMIC DNA]</scope>
    <source>
        <strain evidence="4 5">IO3-P3-H5</strain>
    </source>
</reference>
<dbReference type="RefSeq" id="WP_095654516.1">
    <property type="nucleotide sequence ID" value="NZ_NPOA01000003.1"/>
</dbReference>
<keyword evidence="5" id="KW-1185">Reference proteome</keyword>
<dbReference type="AlphaFoldDB" id="A0A2A2IFK2"/>
<dbReference type="EMBL" id="NPOA01000003">
    <property type="protein sequence ID" value="PAV30549.1"/>
    <property type="molecule type" value="Genomic_DNA"/>
</dbReference>
<accession>A0A2A2IFK2</accession>
<dbReference type="Pfam" id="PF13519">
    <property type="entry name" value="VWA_2"/>
    <property type="match status" value="1"/>
</dbReference>
<feature type="domain" description="VWFA" evidence="3">
    <location>
        <begin position="158"/>
        <end position="346"/>
    </location>
</feature>
<keyword evidence="2" id="KW-0732">Signal</keyword>
<evidence type="ECO:0000256" key="2">
    <source>
        <dbReference type="SAM" id="SignalP"/>
    </source>
</evidence>
<evidence type="ECO:0000313" key="4">
    <source>
        <dbReference type="EMBL" id="PAV30549.1"/>
    </source>
</evidence>
<feature type="chain" id="PRO_5039705076" description="VWFA domain-containing protein" evidence="2">
    <location>
        <begin position="16"/>
        <end position="462"/>
    </location>
</feature>
<sequence length="462" mass="52704">MKRAIILLLSMLVFAAGCGEEEAAETSKEEPVEKEEVQEKDEKQEKTETDWWKKEVESYQLANLPRELVDLEKELVIKEGMYSGNSYDVSAAKDKLNEMPTDAEEAELESAILQLIREDYHQEVETFVTFDPTVQINQDSPNEEVDKPTTETAMSTTHFAILLDASGSMNAISDGTSRMELAKEAIGDFIKILPENSTVSLRVYGHEGTGTDEDKEKSCKSTETLYNGEMNQGKISKALDGVSPAGWTPIANALKESEKDIPENASNAIVYVVSDGIETCDGDPVAEAEKLNKQGVQPIINIIGFQVDDEAQKLLKKVAEAGRGEFTYAGNKQDLDEYWQEEYNRMQTAWEEWQQEGMKKADEISEQLMEQAEETGRSIMDKSDQEFEREEELINYLTNEREMENADNLWSKFYERSTTIWSYGYDNQTKNWGEAYENGNDAWRYFYETGNEKWTEFYNKMN</sequence>
<dbReference type="OrthoDB" id="9783818at2"/>
<proteinExistence type="predicted"/>